<organism evidence="1 2">
    <name type="scientific">Thiohalophilus thiocyanatoxydans</name>
    <dbReference type="NCBI Taxonomy" id="381308"/>
    <lineage>
        <taxon>Bacteria</taxon>
        <taxon>Pseudomonadati</taxon>
        <taxon>Pseudomonadota</taxon>
        <taxon>Gammaproteobacteria</taxon>
        <taxon>Thiohalomonadales</taxon>
        <taxon>Thiohalophilaceae</taxon>
        <taxon>Thiohalophilus</taxon>
    </lineage>
</organism>
<proteinExistence type="predicted"/>
<protein>
    <submittedName>
        <fullName evidence="1">Uncharacterized protein</fullName>
    </submittedName>
</protein>
<evidence type="ECO:0000313" key="1">
    <source>
        <dbReference type="EMBL" id="TDX99330.1"/>
    </source>
</evidence>
<sequence>MDNGYGELIEVTLTVNLKVEGKYYYGHLPIENIRGLKDEKTGEVVTNAFTTGELDFETVQCEWDEVEDGQDLPVKPLLMVIGLDCYGYGT</sequence>
<keyword evidence="2" id="KW-1185">Reference proteome</keyword>
<dbReference type="Proteomes" id="UP000294914">
    <property type="component" value="Unassembled WGS sequence"/>
</dbReference>
<accession>A0A4R8IFM9</accession>
<name>A0A4R8IFM9_9GAMM</name>
<evidence type="ECO:0000313" key="2">
    <source>
        <dbReference type="Proteomes" id="UP000294914"/>
    </source>
</evidence>
<dbReference type="AlphaFoldDB" id="A0A4R8IFM9"/>
<gene>
    <name evidence="1" type="ORF">EDC23_2543</name>
</gene>
<dbReference type="EMBL" id="SOQX01000008">
    <property type="protein sequence ID" value="TDX99330.1"/>
    <property type="molecule type" value="Genomic_DNA"/>
</dbReference>
<comment type="caution">
    <text evidence="1">The sequence shown here is derived from an EMBL/GenBank/DDBJ whole genome shotgun (WGS) entry which is preliminary data.</text>
</comment>
<reference evidence="1 2" key="1">
    <citation type="submission" date="2019-03" db="EMBL/GenBank/DDBJ databases">
        <title>Genomic Encyclopedia of Type Strains, Phase IV (KMG-IV): sequencing the most valuable type-strain genomes for metagenomic binning, comparative biology and taxonomic classification.</title>
        <authorList>
            <person name="Goeker M."/>
        </authorList>
    </citation>
    <scope>NUCLEOTIDE SEQUENCE [LARGE SCALE GENOMIC DNA]</scope>
    <source>
        <strain evidence="1 2">DSM 16326</strain>
    </source>
</reference>